<evidence type="ECO:0000256" key="4">
    <source>
        <dbReference type="ARBA" id="ARBA00023002"/>
    </source>
</evidence>
<dbReference type="PANTHER" id="PTHR12918">
    <property type="entry name" value="CYSTEINE DIOXYGENASE"/>
    <property type="match status" value="1"/>
</dbReference>
<evidence type="ECO:0000313" key="7">
    <source>
        <dbReference type="Proteomes" id="UP001327225"/>
    </source>
</evidence>
<protein>
    <submittedName>
        <fullName evidence="6">Cysteine dioxygenase family protein</fullName>
    </submittedName>
</protein>
<dbReference type="GO" id="GO:0051213">
    <property type="term" value="F:dioxygenase activity"/>
    <property type="evidence" value="ECO:0007669"/>
    <property type="project" value="UniProtKB-KW"/>
</dbReference>
<evidence type="ECO:0000256" key="5">
    <source>
        <dbReference type="ARBA" id="ARBA00023004"/>
    </source>
</evidence>
<sequence>MTITVTRATRGLTALVSDLDRAVREAAPGRDTVDAVSATLEPALCDETLLRPDQRVGDPGAYRQHLLHVAEDGAFSLVALVWLPGQATPIHDHLSWCVVGVHEGAEYETRYARTNEGLLVETVSGVAYGGDVDGLLPPGDIHRVTNAGTDLAISLHVYGADLSRVGSSIRRRYDDGLVARPAGIGR</sequence>
<comment type="similarity">
    <text evidence="1">Belongs to the cysteine dioxygenase family.</text>
</comment>
<proteinExistence type="inferred from homology"/>
<keyword evidence="3 6" id="KW-0223">Dioxygenase</keyword>
<dbReference type="Proteomes" id="UP001327225">
    <property type="component" value="Chromosome"/>
</dbReference>
<dbReference type="InterPro" id="IPR010300">
    <property type="entry name" value="CDO_1"/>
</dbReference>
<evidence type="ECO:0000256" key="2">
    <source>
        <dbReference type="ARBA" id="ARBA00022723"/>
    </source>
</evidence>
<dbReference type="CDD" id="cd10548">
    <property type="entry name" value="cupin_CDO"/>
    <property type="match status" value="1"/>
</dbReference>
<keyword evidence="2" id="KW-0479">Metal-binding</keyword>
<accession>A0ABZ0ZPN3</accession>
<dbReference type="EMBL" id="CP141059">
    <property type="protein sequence ID" value="WQQ26040.1"/>
    <property type="molecule type" value="Genomic_DNA"/>
</dbReference>
<keyword evidence="4" id="KW-0560">Oxidoreductase</keyword>
<dbReference type="InterPro" id="IPR011051">
    <property type="entry name" value="RmlC_Cupin_sf"/>
</dbReference>
<dbReference type="SUPFAM" id="SSF51182">
    <property type="entry name" value="RmlC-like cupins"/>
    <property type="match status" value="1"/>
</dbReference>
<gene>
    <name evidence="6" type="ORF">SHK19_18990</name>
</gene>
<dbReference type="RefSeq" id="WP_322454837.1">
    <property type="nucleotide sequence ID" value="NZ_CP141059.1"/>
</dbReference>
<dbReference type="Gene3D" id="2.60.120.10">
    <property type="entry name" value="Jelly Rolls"/>
    <property type="match status" value="1"/>
</dbReference>
<dbReference type="PANTHER" id="PTHR12918:SF1">
    <property type="entry name" value="CYSTEINE DIOXYGENASE TYPE 1"/>
    <property type="match status" value="1"/>
</dbReference>
<keyword evidence="7" id="KW-1185">Reference proteome</keyword>
<reference evidence="7" key="1">
    <citation type="submission" date="2023-12" db="EMBL/GenBank/DDBJ databases">
        <title>Novel species in genus Nocardioides.</title>
        <authorList>
            <person name="Zhou H."/>
        </authorList>
    </citation>
    <scope>NUCLEOTIDE SEQUENCE [LARGE SCALE GENOMIC DNA]</scope>
    <source>
        <strain evidence="7">HM61</strain>
    </source>
</reference>
<dbReference type="Pfam" id="PF05995">
    <property type="entry name" value="CDO_I"/>
    <property type="match status" value="1"/>
</dbReference>
<keyword evidence="5" id="KW-0408">Iron</keyword>
<evidence type="ECO:0000256" key="1">
    <source>
        <dbReference type="ARBA" id="ARBA00006622"/>
    </source>
</evidence>
<evidence type="ECO:0000313" key="6">
    <source>
        <dbReference type="EMBL" id="WQQ26040.1"/>
    </source>
</evidence>
<evidence type="ECO:0000256" key="3">
    <source>
        <dbReference type="ARBA" id="ARBA00022964"/>
    </source>
</evidence>
<organism evidence="6 7">
    <name type="scientific">Nocardioides bizhenqiangii</name>
    <dbReference type="NCBI Taxonomy" id="3095076"/>
    <lineage>
        <taxon>Bacteria</taxon>
        <taxon>Bacillati</taxon>
        <taxon>Actinomycetota</taxon>
        <taxon>Actinomycetes</taxon>
        <taxon>Propionibacteriales</taxon>
        <taxon>Nocardioidaceae</taxon>
        <taxon>Nocardioides</taxon>
    </lineage>
</organism>
<name>A0ABZ0ZPN3_9ACTN</name>
<dbReference type="InterPro" id="IPR014710">
    <property type="entry name" value="RmlC-like_jellyroll"/>
</dbReference>